<dbReference type="AlphaFoldDB" id="A0AAU8LTM7"/>
<accession>A0AAU8LTM7</accession>
<dbReference type="CDD" id="cd03801">
    <property type="entry name" value="GT4_PimA-like"/>
    <property type="match status" value="1"/>
</dbReference>
<dbReference type="InterPro" id="IPR050194">
    <property type="entry name" value="Glycosyltransferase_grp1"/>
</dbReference>
<dbReference type="Gene3D" id="3.40.50.2000">
    <property type="entry name" value="Glycogen Phosphorylase B"/>
    <property type="match status" value="2"/>
</dbReference>
<reference evidence="2" key="2">
    <citation type="submission" date="2024-06" db="EMBL/GenBank/DDBJ databases">
        <authorList>
            <person name="Plum-Jensen L.E."/>
            <person name="Schramm A."/>
            <person name="Marshall I.P.G."/>
        </authorList>
    </citation>
    <scope>NUCLEOTIDE SEQUENCE</scope>
    <source>
        <strain evidence="2">Rat1</strain>
    </source>
</reference>
<dbReference type="EC" id="2.4.-.-" evidence="2"/>
<dbReference type="SUPFAM" id="SSF53756">
    <property type="entry name" value="UDP-Glycosyltransferase/glycogen phosphorylase"/>
    <property type="match status" value="1"/>
</dbReference>
<evidence type="ECO:0000313" key="2">
    <source>
        <dbReference type="EMBL" id="XCN72240.1"/>
    </source>
</evidence>
<keyword evidence="2" id="KW-0328">Glycosyltransferase</keyword>
<proteinExistence type="predicted"/>
<organism evidence="2">
    <name type="scientific">Candidatus Electrothrix aestuarii</name>
    <dbReference type="NCBI Taxonomy" id="3062594"/>
    <lineage>
        <taxon>Bacteria</taxon>
        <taxon>Pseudomonadati</taxon>
        <taxon>Thermodesulfobacteriota</taxon>
        <taxon>Desulfobulbia</taxon>
        <taxon>Desulfobulbales</taxon>
        <taxon>Desulfobulbaceae</taxon>
        <taxon>Candidatus Electrothrix</taxon>
    </lineage>
</organism>
<dbReference type="PANTHER" id="PTHR45947">
    <property type="entry name" value="SULFOQUINOVOSYL TRANSFERASE SQD2"/>
    <property type="match status" value="1"/>
</dbReference>
<name>A0AAU8LTM7_9BACT</name>
<dbReference type="EMBL" id="CP159373">
    <property type="protein sequence ID" value="XCN72240.1"/>
    <property type="molecule type" value="Genomic_DNA"/>
</dbReference>
<dbReference type="Pfam" id="PF00534">
    <property type="entry name" value="Glycos_transf_1"/>
    <property type="match status" value="1"/>
</dbReference>
<dbReference type="PANTHER" id="PTHR45947:SF13">
    <property type="entry name" value="TRANSFERASE"/>
    <property type="match status" value="1"/>
</dbReference>
<keyword evidence="2" id="KW-0808">Transferase</keyword>
<dbReference type="GO" id="GO:0016757">
    <property type="term" value="F:glycosyltransferase activity"/>
    <property type="evidence" value="ECO:0007669"/>
    <property type="project" value="UniProtKB-KW"/>
</dbReference>
<protein>
    <submittedName>
        <fullName evidence="2">Glycosyltransferase family 4 protein</fullName>
        <ecNumber evidence="2">2.4.-.-</ecNumber>
    </submittedName>
</protein>
<feature type="domain" description="Glycosyl transferase family 1" evidence="1">
    <location>
        <begin position="219"/>
        <end position="380"/>
    </location>
</feature>
<reference evidence="2" key="1">
    <citation type="journal article" date="2024" name="Syst. Appl. Microbiol.">
        <title>First single-strain enrichments of Electrothrix cable bacteria, description of E. aestuarii sp. nov. and E. rattekaaiensis sp. nov., and proposal of a cable bacteria taxonomy following the rules of the SeqCode.</title>
        <authorList>
            <person name="Plum-Jensen L.E."/>
            <person name="Schramm A."/>
            <person name="Marshall I.P.G."/>
        </authorList>
    </citation>
    <scope>NUCLEOTIDE SEQUENCE</scope>
    <source>
        <strain evidence="2">Rat1</strain>
    </source>
</reference>
<dbReference type="KEGG" id="eaj:Q3M24_18335"/>
<evidence type="ECO:0000259" key="1">
    <source>
        <dbReference type="Pfam" id="PF00534"/>
    </source>
</evidence>
<dbReference type="InterPro" id="IPR001296">
    <property type="entry name" value="Glyco_trans_1"/>
</dbReference>
<gene>
    <name evidence="2" type="ORF">Q3M24_18335</name>
</gene>
<sequence>MRILHVNKFFYLKGGSEAYLFSLRDELKKSGHAVSEFAMLDSKNYQSDWDTYFTSPVDYNTSNFFKKVQNASKIIYSFEARKKIGCLLDKFRPDIVHLHIFQHQLSPSILPEIKKRNIPVVYTAHDLKSVCPNYKMLSNDLICEECKMHKYYKCFKNRCVKKSSLKSLINVFEMYFHHWRKYYDLIDLIITPSNFYREKLIEFKFDKERVIHLSNFVDEKKIIPSYSYKEYFIYLGRLSEEKGILTLLNAMKMIPMGNLIIIGTGPLEEKIKSKISSLHLSNVDLVGFQSGESLKKYIANAMFSIIPSEWYENGPISLLESFAFGKPVIGADVGGIPEYISHGRDGLIFKSKNHVDLAKKIEHLLSKKNNIITMGENAREKVEKFYNKRRHVDMIINIYERLVH</sequence>